<dbReference type="InterPro" id="IPR000014">
    <property type="entry name" value="PAS"/>
</dbReference>
<dbReference type="EMBL" id="JAPDFW010000070">
    <property type="protein sequence ID" value="KAJ5074553.1"/>
    <property type="molecule type" value="Genomic_DNA"/>
</dbReference>
<protein>
    <recommendedName>
        <fullName evidence="2">PAS domain-containing protein</fullName>
    </recommendedName>
</protein>
<evidence type="ECO:0000259" key="2">
    <source>
        <dbReference type="Pfam" id="PF13426"/>
    </source>
</evidence>
<dbReference type="AlphaFoldDB" id="A0A9Q0LKN2"/>
<evidence type="ECO:0000313" key="4">
    <source>
        <dbReference type="Proteomes" id="UP001149090"/>
    </source>
</evidence>
<feature type="domain" description="PAS" evidence="2">
    <location>
        <begin position="32"/>
        <end position="120"/>
    </location>
</feature>
<evidence type="ECO:0000313" key="3">
    <source>
        <dbReference type="EMBL" id="KAJ5074553.1"/>
    </source>
</evidence>
<dbReference type="InterPro" id="IPR035965">
    <property type="entry name" value="PAS-like_dom_sf"/>
</dbReference>
<dbReference type="SUPFAM" id="SSF55785">
    <property type="entry name" value="PYP-like sensor domain (PAS domain)"/>
    <property type="match status" value="1"/>
</dbReference>
<dbReference type="Proteomes" id="UP001149090">
    <property type="component" value="Unassembled WGS sequence"/>
</dbReference>
<comment type="caution">
    <text evidence="3">The sequence shown here is derived from an EMBL/GenBank/DDBJ whole genome shotgun (WGS) entry which is preliminary data.</text>
</comment>
<gene>
    <name evidence="3" type="ORF">M0811_01184</name>
</gene>
<organism evidence="3 4">
    <name type="scientific">Anaeramoeba ignava</name>
    <name type="common">Anaerobic marine amoeba</name>
    <dbReference type="NCBI Taxonomy" id="1746090"/>
    <lineage>
        <taxon>Eukaryota</taxon>
        <taxon>Metamonada</taxon>
        <taxon>Anaeramoebidae</taxon>
        <taxon>Anaeramoeba</taxon>
    </lineage>
</organism>
<reference evidence="3" key="1">
    <citation type="submission" date="2022-10" db="EMBL/GenBank/DDBJ databases">
        <title>Novel sulphate-reducing endosymbionts in the free-living metamonad Anaeramoeba.</title>
        <authorList>
            <person name="Jerlstrom-Hultqvist J."/>
            <person name="Cepicka I."/>
            <person name="Gallot-Lavallee L."/>
            <person name="Salas-Leiva D."/>
            <person name="Curtis B.A."/>
            <person name="Zahonova K."/>
            <person name="Pipaliya S."/>
            <person name="Dacks J."/>
            <person name="Roger A.J."/>
        </authorList>
    </citation>
    <scope>NUCLEOTIDE SEQUENCE</scope>
    <source>
        <strain evidence="3">BMAN</strain>
    </source>
</reference>
<accession>A0A9Q0LKN2</accession>
<dbReference type="Pfam" id="PF13426">
    <property type="entry name" value="PAS_9"/>
    <property type="match status" value="1"/>
</dbReference>
<feature type="region of interest" description="Disordered" evidence="1">
    <location>
        <begin position="315"/>
        <end position="343"/>
    </location>
</feature>
<keyword evidence="4" id="KW-1185">Reference proteome</keyword>
<name>A0A9Q0LKN2_ANAIG</name>
<dbReference type="Gene3D" id="3.30.450.20">
    <property type="entry name" value="PAS domain"/>
    <property type="match status" value="1"/>
</dbReference>
<sequence>MGNIENNLKPIKKSKVKSFLKKALDSEKPTSIIDSHGLIIDVNDKFLNLFEASSKDQMIKSSIFSFFPKIQPHMKMQSEYVAKMAIQKALNNQNGSFELELQCQNIQNTKTWVRTLVTPFNIGKNLHTKLELTKSGHNEVVKIETKPTKLPNSTEPRMEEIEIKRKQIKQLKFELKKLETRDPSGTLQNNLNLILKLKIVNDRFISQEKEAERLSQKLEVLYDFFRRNKIKYSKIPQLNQDDLKTLEDLKLEIKRIKFEIKQLQMRDLSGALQSKFNAISDKLRDRIVENNELQQEFTNYQIILRDLQRKSNSLQNQDQNSIDFDNQLPQIDINDPNQNNKII</sequence>
<proteinExistence type="predicted"/>
<evidence type="ECO:0000256" key="1">
    <source>
        <dbReference type="SAM" id="MobiDB-lite"/>
    </source>
</evidence>
<dbReference type="CDD" id="cd00130">
    <property type="entry name" value="PAS"/>
    <property type="match status" value="1"/>
</dbReference>